<dbReference type="GO" id="GO:0016787">
    <property type="term" value="F:hydrolase activity"/>
    <property type="evidence" value="ECO:0007669"/>
    <property type="project" value="UniProtKB-KW"/>
</dbReference>
<dbReference type="EMBL" id="DNZF01000002">
    <property type="protein sequence ID" value="HBK52311.1"/>
    <property type="molecule type" value="Genomic_DNA"/>
</dbReference>
<dbReference type="GO" id="GO:0004407">
    <property type="term" value="F:histone deacetylase activity"/>
    <property type="evidence" value="ECO:0007669"/>
    <property type="project" value="TreeGrafter"/>
</dbReference>
<evidence type="ECO:0000256" key="1">
    <source>
        <dbReference type="ARBA" id="ARBA00005947"/>
    </source>
</evidence>
<dbReference type="InterPro" id="IPR023696">
    <property type="entry name" value="Ureohydrolase_dom_sf"/>
</dbReference>
<dbReference type="Pfam" id="PF00850">
    <property type="entry name" value="Hist_deacetyl"/>
    <property type="match status" value="2"/>
</dbReference>
<comment type="caution">
    <text evidence="3">The sequence shown here is derived from an EMBL/GenBank/DDBJ whole genome shotgun (WGS) entry which is preliminary data.</text>
</comment>
<organism evidence="3 4">
    <name type="scientific">Syntrophomonas wolfei</name>
    <dbReference type="NCBI Taxonomy" id="863"/>
    <lineage>
        <taxon>Bacteria</taxon>
        <taxon>Bacillati</taxon>
        <taxon>Bacillota</taxon>
        <taxon>Clostridia</taxon>
        <taxon>Eubacteriales</taxon>
        <taxon>Syntrophomonadaceae</taxon>
        <taxon>Syntrophomonas</taxon>
    </lineage>
</organism>
<dbReference type="InterPro" id="IPR023801">
    <property type="entry name" value="His_deacetylse_dom"/>
</dbReference>
<gene>
    <name evidence="3" type="ORF">DDZ44_00035</name>
</gene>
<protein>
    <submittedName>
        <fullName evidence="3">Acetylpolyamine aminohydrolase</fullName>
    </submittedName>
</protein>
<reference evidence="3 4" key="1">
    <citation type="journal article" date="2018" name="Nat. Biotechnol.">
        <title>A standardized bacterial taxonomy based on genome phylogeny substantially revises the tree of life.</title>
        <authorList>
            <person name="Parks D.H."/>
            <person name="Chuvochina M."/>
            <person name="Waite D.W."/>
            <person name="Rinke C."/>
            <person name="Skarshewski A."/>
            <person name="Chaumeil P.A."/>
            <person name="Hugenholtz P."/>
        </authorList>
    </citation>
    <scope>NUCLEOTIDE SEQUENCE [LARGE SCALE GENOMIC DNA]</scope>
    <source>
        <strain evidence="3">UBA10948</strain>
    </source>
</reference>
<feature type="domain" description="Histone deacetylase" evidence="2">
    <location>
        <begin position="23"/>
        <end position="157"/>
    </location>
</feature>
<accession>A0A354YUE1</accession>
<evidence type="ECO:0000259" key="2">
    <source>
        <dbReference type="Pfam" id="PF00850"/>
    </source>
</evidence>
<dbReference type="Proteomes" id="UP000263273">
    <property type="component" value="Unassembled WGS sequence"/>
</dbReference>
<evidence type="ECO:0000313" key="4">
    <source>
        <dbReference type="Proteomes" id="UP000263273"/>
    </source>
</evidence>
<evidence type="ECO:0000313" key="3">
    <source>
        <dbReference type="EMBL" id="HBK52311.1"/>
    </source>
</evidence>
<keyword evidence="3" id="KW-0378">Hydrolase</keyword>
<dbReference type="STRING" id="378794.GCA_001570625_00981"/>
<dbReference type="RefSeq" id="WP_276620854.1">
    <property type="nucleotide sequence ID" value="NZ_DHSN01000066.1"/>
</dbReference>
<dbReference type="InterPro" id="IPR037138">
    <property type="entry name" value="His_deacetylse_dom_sf"/>
</dbReference>
<dbReference type="Gene3D" id="3.40.800.20">
    <property type="entry name" value="Histone deacetylase domain"/>
    <property type="match status" value="2"/>
</dbReference>
<feature type="domain" description="Histone deacetylase" evidence="2">
    <location>
        <begin position="182"/>
        <end position="248"/>
    </location>
</feature>
<name>A0A354YUE1_9FIRM</name>
<dbReference type="PANTHER" id="PTHR10625">
    <property type="entry name" value="HISTONE DEACETYLASE HDAC1-RELATED"/>
    <property type="match status" value="1"/>
</dbReference>
<dbReference type="AlphaFoldDB" id="A0A354YUE1"/>
<dbReference type="PRINTS" id="PR01270">
    <property type="entry name" value="HDASUPER"/>
</dbReference>
<proteinExistence type="inferred from homology"/>
<dbReference type="GO" id="GO:0040029">
    <property type="term" value="P:epigenetic regulation of gene expression"/>
    <property type="evidence" value="ECO:0007669"/>
    <property type="project" value="TreeGrafter"/>
</dbReference>
<comment type="similarity">
    <text evidence="1">Belongs to the histone deacetylase family.</text>
</comment>
<dbReference type="PANTHER" id="PTHR10625:SF10">
    <property type="entry name" value="HISTONE DEACETYLASE HDAC1"/>
    <property type="match status" value="1"/>
</dbReference>
<dbReference type="InterPro" id="IPR000286">
    <property type="entry name" value="HDACs"/>
</dbReference>
<dbReference type="SUPFAM" id="SSF52768">
    <property type="entry name" value="Arginase/deacetylase"/>
    <property type="match status" value="1"/>
</dbReference>
<sequence length="252" mass="27931">MKVIFEPRFLSCYCSDPAASEHRLDKVLELLREDYPLEQAAPAVDSDVLLVHNQHHLNRVRFNRQVYEMALLSAGAAIKAAELAAAGEPAFALCRPPGHHASPDGFWGFCYFNNIAIALEKQLQKGTINSALVIDFDLHFGDGTNNHLNNRPAFSYYHLDGDNAPNYLQGLKKLLAHLRGVDLLGISAGFDQHSQDWGRLLDTEDYHEIGRLLGEFAREKCAGRVFAVLEGGYNPISLGEAALAFWQGIEGK</sequence>